<feature type="chain" id="PRO_5014284961" description="CUB domain-containing protein" evidence="1">
    <location>
        <begin position="25"/>
        <end position="356"/>
    </location>
</feature>
<dbReference type="EnsemblMetazoa" id="BGLB019421-RD">
    <property type="protein sequence ID" value="BGLB019421-PD"/>
    <property type="gene ID" value="BGLB019421"/>
</dbReference>
<evidence type="ECO:0000313" key="3">
    <source>
        <dbReference type="Proteomes" id="UP000076420"/>
    </source>
</evidence>
<evidence type="ECO:0000313" key="2">
    <source>
        <dbReference type="EnsemblMetazoa" id="BGLB019421-PD"/>
    </source>
</evidence>
<dbReference type="EnsemblMetazoa" id="BGLB019421-RC">
    <property type="protein sequence ID" value="BGLB019421-PC"/>
    <property type="gene ID" value="BGLB019421"/>
</dbReference>
<dbReference type="VEuPathDB" id="VectorBase:BGLB019421"/>
<sequence>MVTKGRQRINSMFPLKVLIVCVWSHGMCVFSKLCEPNKVVNVSRFDPPRRLWTVLKPLIPKKFSDDCGVSVRYTADKETEHLCFQQLANLTYLNDSNLELKVYDGNNFKTDLKPGQRLFKGEYCSDGRSLQFQLRSINTLIEPETDLLYITFQVVHIESPFRIISLDKQFCDMDIKIANSRVRVYNTISKMEKEFKNTCLITLVKVLQERQLCLFYMLRSQEWAQRFDWDIYVSIVKYSLSPEDVVYKFNARNESSGKWCDEANRENLFIVYRTNQSQLYPSEPPVFRMLVTDVGNMSDEGVTFATQWWLMAFDYPSTQPPTSLPNHGFRDTVRSQHLEVSFIITMSSWFGLFTFG</sequence>
<reference evidence="2" key="1">
    <citation type="submission" date="2020-05" db="UniProtKB">
        <authorList>
            <consortium name="EnsemblMetazoa"/>
        </authorList>
    </citation>
    <scope>IDENTIFICATION</scope>
    <source>
        <strain evidence="2">BB02</strain>
    </source>
</reference>
<protein>
    <recommendedName>
        <fullName evidence="4">CUB domain-containing protein</fullName>
    </recommendedName>
</protein>
<evidence type="ECO:0000256" key="1">
    <source>
        <dbReference type="SAM" id="SignalP"/>
    </source>
</evidence>
<dbReference type="RefSeq" id="XP_013069019.2">
    <property type="nucleotide sequence ID" value="XM_013213565.2"/>
</dbReference>
<feature type="signal peptide" evidence="1">
    <location>
        <begin position="1"/>
        <end position="24"/>
    </location>
</feature>
<name>A0A2C9KGI8_BIOGL</name>
<gene>
    <name evidence="2" type="primary">106056731</name>
</gene>
<evidence type="ECO:0008006" key="4">
    <source>
        <dbReference type="Google" id="ProtNLM"/>
    </source>
</evidence>
<proteinExistence type="predicted"/>
<dbReference type="Proteomes" id="UP000076420">
    <property type="component" value="Unassembled WGS sequence"/>
</dbReference>
<dbReference type="RefSeq" id="XP_013069018.2">
    <property type="nucleotide sequence ID" value="XM_013213564.2"/>
</dbReference>
<organism evidence="2 3">
    <name type="scientific">Biomphalaria glabrata</name>
    <name type="common">Bloodfluke planorb</name>
    <name type="synonym">Freshwater snail</name>
    <dbReference type="NCBI Taxonomy" id="6526"/>
    <lineage>
        <taxon>Eukaryota</taxon>
        <taxon>Metazoa</taxon>
        <taxon>Spiralia</taxon>
        <taxon>Lophotrochozoa</taxon>
        <taxon>Mollusca</taxon>
        <taxon>Gastropoda</taxon>
        <taxon>Heterobranchia</taxon>
        <taxon>Euthyneura</taxon>
        <taxon>Panpulmonata</taxon>
        <taxon>Hygrophila</taxon>
        <taxon>Lymnaeoidea</taxon>
        <taxon>Planorbidae</taxon>
        <taxon>Biomphalaria</taxon>
    </lineage>
</organism>
<dbReference type="VEuPathDB" id="VectorBase:BGLAX_027268"/>
<dbReference type="OrthoDB" id="10288564at2759"/>
<dbReference type="AlphaFoldDB" id="A0A2C9KGI8"/>
<keyword evidence="1" id="KW-0732">Signal</keyword>
<accession>A0A2C9KGI8</accession>